<dbReference type="Proteomes" id="UP000177838">
    <property type="component" value="Unassembled WGS sequence"/>
</dbReference>
<keyword evidence="2" id="KW-0813">Transport</keyword>
<dbReference type="PANTHER" id="PTHR30290">
    <property type="entry name" value="PERIPLASMIC BINDING COMPONENT OF ABC TRANSPORTER"/>
    <property type="match status" value="1"/>
</dbReference>
<dbReference type="GO" id="GO:0042597">
    <property type="term" value="C:periplasmic space"/>
    <property type="evidence" value="ECO:0007669"/>
    <property type="project" value="UniProtKB-ARBA"/>
</dbReference>
<dbReference type="GO" id="GO:1904680">
    <property type="term" value="F:peptide transmembrane transporter activity"/>
    <property type="evidence" value="ECO:0007669"/>
    <property type="project" value="TreeGrafter"/>
</dbReference>
<keyword evidence="3" id="KW-0732">Signal</keyword>
<protein>
    <recommendedName>
        <fullName evidence="5">Solute-binding protein family 5 domain-containing protein</fullName>
    </recommendedName>
</protein>
<evidence type="ECO:0000256" key="2">
    <source>
        <dbReference type="ARBA" id="ARBA00022448"/>
    </source>
</evidence>
<keyword evidence="4" id="KW-0472">Membrane</keyword>
<dbReference type="STRING" id="1802439.A2589_03690"/>
<proteinExistence type="inferred from homology"/>
<dbReference type="CDD" id="cd08513">
    <property type="entry name" value="PBP2_thermophilic_Hb8_like"/>
    <property type="match status" value="1"/>
</dbReference>
<evidence type="ECO:0000313" key="6">
    <source>
        <dbReference type="EMBL" id="OHA59974.1"/>
    </source>
</evidence>
<keyword evidence="4" id="KW-1133">Transmembrane helix</keyword>
<evidence type="ECO:0000256" key="1">
    <source>
        <dbReference type="ARBA" id="ARBA00005695"/>
    </source>
</evidence>
<dbReference type="AlphaFoldDB" id="A0A1G2QH62"/>
<dbReference type="Gene3D" id="3.40.190.10">
    <property type="entry name" value="Periplasmic binding protein-like II"/>
    <property type="match status" value="1"/>
</dbReference>
<gene>
    <name evidence="6" type="ORF">A2589_03690</name>
</gene>
<organism evidence="6 7">
    <name type="scientific">Candidatus Vogelbacteria bacterium RIFOXYD1_FULL_46_19</name>
    <dbReference type="NCBI Taxonomy" id="1802439"/>
    <lineage>
        <taxon>Bacteria</taxon>
        <taxon>Candidatus Vogeliibacteriota</taxon>
    </lineage>
</organism>
<feature type="domain" description="Solute-binding protein family 5" evidence="5">
    <location>
        <begin position="106"/>
        <end position="475"/>
    </location>
</feature>
<feature type="transmembrane region" description="Helical" evidence="4">
    <location>
        <begin position="28"/>
        <end position="48"/>
    </location>
</feature>
<sequence length="590" mass="65097">MNNLHPSSSSWPSWTEIKLAGQTLPLKLKLATVALLALCSFFLLLALWQGNQSLMVETPSSGGSWQEGVVGTPRFANPLLAVSDADRDLSTLIYSGLMRTDQNGRLIPDLASTYSVTPDGLTYTFTLRDGLTWHDGKPLTTADIAFTIEKTQDPTIASPRESNWQGVNVTVGDKQHISFTLPEPRPSFLTYTTLGILPTHLWQASSAEAFTFSDFQTNPIGSGPYRIVKTKKNSAGVPEYYTLQAFENFALGQPKISELTINFFPNEDSLLKAFNKGQITSLAGLKPVSIKELNLKDTKVTTTSLPRVFGIFFNQNQSEAFTQQEVRQALDLALDKDYIVQNVLGGYGTILDGPLSPGASGYIPAKPRNNQTPVLTAAADLLSQAGWKKGADGVLSKESGGKNYRLEFTLTTVDATELKEVATIAKNTWEKLGAKVEIKVLDPANLHQKAIRPRKYDALLFGMVTTGGDLYPFWHSSERLDPGLNVAMYTSPKADSLLTEIKQTTNPANQQKLVSALYAELHEDRPAIFLYSPDFIYLIPDDIKNFSLTGLTTATDRWSGIYNWYSETEKVWPWFADEIPPNTSDTITKE</sequence>
<dbReference type="Pfam" id="PF00496">
    <property type="entry name" value="SBP_bac_5"/>
    <property type="match status" value="1"/>
</dbReference>
<dbReference type="InterPro" id="IPR000914">
    <property type="entry name" value="SBP_5_dom"/>
</dbReference>
<dbReference type="EMBL" id="MHTK01000003">
    <property type="protein sequence ID" value="OHA59974.1"/>
    <property type="molecule type" value="Genomic_DNA"/>
</dbReference>
<dbReference type="Gene3D" id="3.10.105.10">
    <property type="entry name" value="Dipeptide-binding Protein, Domain 3"/>
    <property type="match status" value="1"/>
</dbReference>
<name>A0A1G2QH62_9BACT</name>
<dbReference type="SUPFAM" id="SSF53850">
    <property type="entry name" value="Periplasmic binding protein-like II"/>
    <property type="match status" value="1"/>
</dbReference>
<dbReference type="GO" id="GO:0015833">
    <property type="term" value="P:peptide transport"/>
    <property type="evidence" value="ECO:0007669"/>
    <property type="project" value="TreeGrafter"/>
</dbReference>
<reference evidence="6 7" key="1">
    <citation type="journal article" date="2016" name="Nat. Commun.">
        <title>Thousands of microbial genomes shed light on interconnected biogeochemical processes in an aquifer system.</title>
        <authorList>
            <person name="Anantharaman K."/>
            <person name="Brown C.T."/>
            <person name="Hug L.A."/>
            <person name="Sharon I."/>
            <person name="Castelle C.J."/>
            <person name="Probst A.J."/>
            <person name="Thomas B.C."/>
            <person name="Singh A."/>
            <person name="Wilkins M.J."/>
            <person name="Karaoz U."/>
            <person name="Brodie E.L."/>
            <person name="Williams K.H."/>
            <person name="Hubbard S.S."/>
            <person name="Banfield J.F."/>
        </authorList>
    </citation>
    <scope>NUCLEOTIDE SEQUENCE [LARGE SCALE GENOMIC DNA]</scope>
</reference>
<dbReference type="Gene3D" id="3.90.76.10">
    <property type="entry name" value="Dipeptide-binding Protein, Domain 1"/>
    <property type="match status" value="1"/>
</dbReference>
<evidence type="ECO:0000313" key="7">
    <source>
        <dbReference type="Proteomes" id="UP000177838"/>
    </source>
</evidence>
<evidence type="ECO:0000256" key="3">
    <source>
        <dbReference type="ARBA" id="ARBA00022729"/>
    </source>
</evidence>
<comment type="similarity">
    <text evidence="1">Belongs to the bacterial solute-binding protein 5 family.</text>
</comment>
<keyword evidence="4" id="KW-0812">Transmembrane</keyword>
<accession>A0A1G2QH62</accession>
<dbReference type="InterPro" id="IPR030678">
    <property type="entry name" value="Peptide/Ni-bd"/>
</dbReference>
<dbReference type="GO" id="GO:0043190">
    <property type="term" value="C:ATP-binding cassette (ABC) transporter complex"/>
    <property type="evidence" value="ECO:0007669"/>
    <property type="project" value="InterPro"/>
</dbReference>
<dbReference type="InterPro" id="IPR039424">
    <property type="entry name" value="SBP_5"/>
</dbReference>
<evidence type="ECO:0000259" key="5">
    <source>
        <dbReference type="Pfam" id="PF00496"/>
    </source>
</evidence>
<evidence type="ECO:0000256" key="4">
    <source>
        <dbReference type="SAM" id="Phobius"/>
    </source>
</evidence>
<dbReference type="PANTHER" id="PTHR30290:SF9">
    <property type="entry name" value="OLIGOPEPTIDE-BINDING PROTEIN APPA"/>
    <property type="match status" value="1"/>
</dbReference>
<comment type="caution">
    <text evidence="6">The sequence shown here is derived from an EMBL/GenBank/DDBJ whole genome shotgun (WGS) entry which is preliminary data.</text>
</comment>
<dbReference type="PIRSF" id="PIRSF002741">
    <property type="entry name" value="MppA"/>
    <property type="match status" value="1"/>
</dbReference>